<name>A0A085LME6_9BILA</name>
<organism evidence="2 3">
    <name type="scientific">Trichuris suis</name>
    <name type="common">pig whipworm</name>
    <dbReference type="NCBI Taxonomy" id="68888"/>
    <lineage>
        <taxon>Eukaryota</taxon>
        <taxon>Metazoa</taxon>
        <taxon>Ecdysozoa</taxon>
        <taxon>Nematoda</taxon>
        <taxon>Enoplea</taxon>
        <taxon>Dorylaimia</taxon>
        <taxon>Trichinellida</taxon>
        <taxon>Trichuridae</taxon>
        <taxon>Trichuris</taxon>
    </lineage>
</organism>
<dbReference type="GO" id="GO:0015074">
    <property type="term" value="P:DNA integration"/>
    <property type="evidence" value="ECO:0007669"/>
    <property type="project" value="InterPro"/>
</dbReference>
<keyword evidence="3" id="KW-1185">Reference proteome</keyword>
<accession>A0A085LME6</accession>
<gene>
    <name evidence="2" type="ORF">M513_12984</name>
</gene>
<dbReference type="InterPro" id="IPR001584">
    <property type="entry name" value="Integrase_cat-core"/>
</dbReference>
<dbReference type="Pfam" id="PF00665">
    <property type="entry name" value="rve"/>
    <property type="match status" value="1"/>
</dbReference>
<sequence length="428" mass="48068">MSADIARWCKTCLRCQSSKIGRHQRTQLLRPPAPSSRFEALHVDIVGPLPPSRGFQFIFTIVDRYTRYPDAIPIKAATAAECARALLCWVSRFGMCCRVTSDRGRQFVSDLWCELCKLLGTQSFTTLAYEPHQNGLVERIHRDIKASLIAVLQGDPNRVDALPIVLMGMRASFKPDIGRSAAELVFGETLRLPGQFFHADRCEPRTEFARNLRRIISRIRPTDTAWHQPAAGRPVFISSALPTATHVFVRVDAHRQPLQPPYKGPYRVVERGPKSFLLELDGGVDSVSIDRLKPAFMLADDTRSDRQTTPTGSAACLKKRYGSGESELMTWMRFARRRQCPTESLEEFADELRKLGRRAGRSDVDLRGQFISGILDQERSGSLVKADTKSFAETVRMARQFQVMQLDVKKCDVINWLSAVAVVSVASS</sequence>
<feature type="domain" description="Integrase catalytic" evidence="1">
    <location>
        <begin position="30"/>
        <end position="201"/>
    </location>
</feature>
<dbReference type="AlphaFoldDB" id="A0A085LME6"/>
<protein>
    <recommendedName>
        <fullName evidence="1">Integrase catalytic domain-containing protein</fullName>
    </recommendedName>
</protein>
<dbReference type="Gene3D" id="3.30.420.10">
    <property type="entry name" value="Ribonuclease H-like superfamily/Ribonuclease H"/>
    <property type="match status" value="1"/>
</dbReference>
<dbReference type="InterPro" id="IPR012337">
    <property type="entry name" value="RNaseH-like_sf"/>
</dbReference>
<dbReference type="Proteomes" id="UP000030764">
    <property type="component" value="Unassembled WGS sequence"/>
</dbReference>
<dbReference type="InterPro" id="IPR036397">
    <property type="entry name" value="RNaseH_sf"/>
</dbReference>
<dbReference type="EMBL" id="KL363391">
    <property type="protein sequence ID" value="KFD46142.1"/>
    <property type="molecule type" value="Genomic_DNA"/>
</dbReference>
<proteinExistence type="predicted"/>
<evidence type="ECO:0000313" key="3">
    <source>
        <dbReference type="Proteomes" id="UP000030764"/>
    </source>
</evidence>
<reference evidence="2 3" key="1">
    <citation type="journal article" date="2014" name="Nat. Genet.">
        <title>Genome and transcriptome of the porcine whipworm Trichuris suis.</title>
        <authorList>
            <person name="Jex A.R."/>
            <person name="Nejsum P."/>
            <person name="Schwarz E.M."/>
            <person name="Hu L."/>
            <person name="Young N.D."/>
            <person name="Hall R.S."/>
            <person name="Korhonen P.K."/>
            <person name="Liao S."/>
            <person name="Thamsborg S."/>
            <person name="Xia J."/>
            <person name="Xu P."/>
            <person name="Wang S."/>
            <person name="Scheerlinck J.P."/>
            <person name="Hofmann A."/>
            <person name="Sternberg P.W."/>
            <person name="Wang J."/>
            <person name="Gasser R.B."/>
        </authorList>
    </citation>
    <scope>NUCLEOTIDE SEQUENCE [LARGE SCALE GENOMIC DNA]</scope>
    <source>
        <strain evidence="2">DCEP-RM93M</strain>
    </source>
</reference>
<dbReference type="GO" id="GO:0003676">
    <property type="term" value="F:nucleic acid binding"/>
    <property type="evidence" value="ECO:0007669"/>
    <property type="project" value="InterPro"/>
</dbReference>
<dbReference type="PROSITE" id="PS50994">
    <property type="entry name" value="INTEGRASE"/>
    <property type="match status" value="1"/>
</dbReference>
<evidence type="ECO:0000313" key="2">
    <source>
        <dbReference type="EMBL" id="KFD46142.1"/>
    </source>
</evidence>
<dbReference type="SUPFAM" id="SSF53098">
    <property type="entry name" value="Ribonuclease H-like"/>
    <property type="match status" value="1"/>
</dbReference>
<dbReference type="PANTHER" id="PTHR38681">
    <property type="entry name" value="RETROVIRUS-RELATED POL POLYPROTEIN FROM TRANSPOSON 412-LIKE PROTEIN-RELATED"/>
    <property type="match status" value="1"/>
</dbReference>
<dbReference type="PANTHER" id="PTHR38681:SF1">
    <property type="entry name" value="RETROVIRUS-RELATED POL POLYPROTEIN FROM TRANSPOSON 412-LIKE PROTEIN"/>
    <property type="match status" value="1"/>
</dbReference>
<evidence type="ECO:0000259" key="1">
    <source>
        <dbReference type="PROSITE" id="PS50994"/>
    </source>
</evidence>